<keyword evidence="1" id="KW-1133">Transmembrane helix</keyword>
<dbReference type="EMBL" id="FNDK01000001">
    <property type="protein sequence ID" value="SDH01101.1"/>
    <property type="molecule type" value="Genomic_DNA"/>
</dbReference>
<feature type="transmembrane region" description="Helical" evidence="1">
    <location>
        <begin position="36"/>
        <end position="52"/>
    </location>
</feature>
<dbReference type="RefSeq" id="WP_175487327.1">
    <property type="nucleotide sequence ID" value="NZ_FNDK01000001.1"/>
</dbReference>
<dbReference type="Pfam" id="PF07301">
    <property type="entry name" value="DUF1453"/>
    <property type="match status" value="1"/>
</dbReference>
<evidence type="ECO:0000313" key="2">
    <source>
        <dbReference type="EMBL" id="SDH01101.1"/>
    </source>
</evidence>
<dbReference type="AlphaFoldDB" id="A0A1G7YXB4"/>
<feature type="transmembrane region" description="Helical" evidence="1">
    <location>
        <begin position="127"/>
        <end position="147"/>
    </location>
</feature>
<evidence type="ECO:0000256" key="1">
    <source>
        <dbReference type="SAM" id="Phobius"/>
    </source>
</evidence>
<dbReference type="PANTHER" id="PTHR39164">
    <property type="entry name" value="PROTEIN CCDC"/>
    <property type="match status" value="1"/>
</dbReference>
<dbReference type="PANTHER" id="PTHR39164:SF1">
    <property type="entry name" value="PROTEIN CCDC"/>
    <property type="match status" value="1"/>
</dbReference>
<keyword evidence="1" id="KW-0812">Transmembrane</keyword>
<accession>A0A1G7YXB4</accession>
<keyword evidence="3" id="KW-1185">Reference proteome</keyword>
<protein>
    <submittedName>
        <fullName evidence="2">Membrane protein CcdC involved in cytochrome C biogenesis</fullName>
    </submittedName>
</protein>
<evidence type="ECO:0000313" key="3">
    <source>
        <dbReference type="Proteomes" id="UP000199163"/>
    </source>
</evidence>
<dbReference type="InterPro" id="IPR031306">
    <property type="entry name" value="CcdC"/>
</dbReference>
<feature type="transmembrane region" description="Helical" evidence="1">
    <location>
        <begin position="58"/>
        <end position="77"/>
    </location>
</feature>
<organism evidence="2 3">
    <name type="scientific">Alteribacillus persepolensis</name>
    <dbReference type="NCBI Taxonomy" id="568899"/>
    <lineage>
        <taxon>Bacteria</taxon>
        <taxon>Bacillati</taxon>
        <taxon>Bacillota</taxon>
        <taxon>Bacilli</taxon>
        <taxon>Bacillales</taxon>
        <taxon>Bacillaceae</taxon>
        <taxon>Alteribacillus</taxon>
    </lineage>
</organism>
<dbReference type="STRING" id="568899.SAMN05192534_101311"/>
<dbReference type="InterPro" id="IPR058247">
    <property type="entry name" value="DUF1453"/>
</dbReference>
<sequence length="166" mass="19052">MNIMFVLMTIGAFVMAVIAMIVRMKAIKKPATEKKIILPPLFMSTGFLMFLYEPTHISAIQFFEAFSVGLLFSVLLIKTSQFEVKESDIYMKRSKAFVFLLFGLLIARVVFKIIIGDSINIEELAAMFFILAYGMIIPWRIYMLIAFRKMKKQMDVQHNTTAAVRS</sequence>
<feature type="transmembrane region" description="Helical" evidence="1">
    <location>
        <begin position="97"/>
        <end position="115"/>
    </location>
</feature>
<feature type="transmembrane region" description="Helical" evidence="1">
    <location>
        <begin position="6"/>
        <end position="24"/>
    </location>
</feature>
<proteinExistence type="predicted"/>
<reference evidence="2 3" key="1">
    <citation type="submission" date="2016-10" db="EMBL/GenBank/DDBJ databases">
        <authorList>
            <person name="de Groot N.N."/>
        </authorList>
    </citation>
    <scope>NUCLEOTIDE SEQUENCE [LARGE SCALE GENOMIC DNA]</scope>
    <source>
        <strain evidence="2 3">DSM 21632</strain>
    </source>
</reference>
<dbReference type="Proteomes" id="UP000199163">
    <property type="component" value="Unassembled WGS sequence"/>
</dbReference>
<dbReference type="PIRSF" id="PIRSF021441">
    <property type="entry name" value="DUF1453"/>
    <property type="match status" value="1"/>
</dbReference>
<keyword evidence="1" id="KW-0472">Membrane</keyword>
<name>A0A1G7YXB4_9BACI</name>
<gene>
    <name evidence="2" type="ORF">SAMN05192534_101311</name>
</gene>